<dbReference type="Proteomes" id="UP000828251">
    <property type="component" value="Unassembled WGS sequence"/>
</dbReference>
<dbReference type="InterPro" id="IPR044816">
    <property type="entry name" value="BURP"/>
</dbReference>
<dbReference type="Pfam" id="PF03181">
    <property type="entry name" value="BURP"/>
    <property type="match status" value="1"/>
</dbReference>
<sequence length="291" mass="32013">MANAMAEVSITGRAWIVKLGPGNAAALPMEDASGVSSNGVGVLRLPHKDSSSHMGMHMTMGMGKDDLVNSGAKVFAVLKDIEVGKRMPLYFPYVDDPTSFHFLPEHKTHHIPLSTKELPMLLRFFSFSPHSQQALTMKKTLEMCEVEPIEGEVTACVTSLSSLSDFARGVFGPDSQVRLVRSSLVSNTTPFLQNYTVVESKEISTGKIIGCHNQPYPYAVYYCHHQVGTVNKLFMVSLTGDNGDRVNAVFICHMDTSSWDEDHVSFRLLGVKPGESEICHFFPAYDLVVVP</sequence>
<dbReference type="EMBL" id="JAIQCV010000012">
    <property type="protein sequence ID" value="KAH1040406.1"/>
    <property type="molecule type" value="Genomic_DNA"/>
</dbReference>
<evidence type="ECO:0000313" key="2">
    <source>
        <dbReference type="EMBL" id="KAH1040406.1"/>
    </source>
</evidence>
<reference evidence="2 3" key="1">
    <citation type="journal article" date="2021" name="Plant Biotechnol. J.">
        <title>Multi-omics assisted identification of the key and species-specific regulatory components of drought-tolerant mechanisms in Gossypium stocksii.</title>
        <authorList>
            <person name="Yu D."/>
            <person name="Ke L."/>
            <person name="Zhang D."/>
            <person name="Wu Y."/>
            <person name="Sun Y."/>
            <person name="Mei J."/>
            <person name="Sun J."/>
            <person name="Sun Y."/>
        </authorList>
    </citation>
    <scope>NUCLEOTIDE SEQUENCE [LARGE SCALE GENOMIC DNA]</scope>
    <source>
        <strain evidence="3">cv. E1</strain>
        <tissue evidence="2">Leaf</tissue>
    </source>
</reference>
<dbReference type="InterPro" id="IPR004873">
    <property type="entry name" value="BURP_dom"/>
</dbReference>
<protein>
    <recommendedName>
        <fullName evidence="1">BURP domain-containing protein</fullName>
    </recommendedName>
</protein>
<dbReference type="PANTHER" id="PTHR31236:SF32">
    <property type="entry name" value="BURP DOMAIN PROTEIN USPL1-LIKE"/>
    <property type="match status" value="1"/>
</dbReference>
<evidence type="ECO:0000259" key="1">
    <source>
        <dbReference type="PROSITE" id="PS51277"/>
    </source>
</evidence>
<proteinExistence type="predicted"/>
<feature type="domain" description="BURP" evidence="1">
    <location>
        <begin position="75"/>
        <end position="291"/>
    </location>
</feature>
<dbReference type="SMART" id="SM01045">
    <property type="entry name" value="BURP"/>
    <property type="match status" value="1"/>
</dbReference>
<name>A0A9D3ZK47_9ROSI</name>
<gene>
    <name evidence="2" type="ORF">J1N35_042149</name>
</gene>
<comment type="caution">
    <text evidence="2">The sequence shown here is derived from an EMBL/GenBank/DDBJ whole genome shotgun (WGS) entry which is preliminary data.</text>
</comment>
<organism evidence="2 3">
    <name type="scientific">Gossypium stocksii</name>
    <dbReference type="NCBI Taxonomy" id="47602"/>
    <lineage>
        <taxon>Eukaryota</taxon>
        <taxon>Viridiplantae</taxon>
        <taxon>Streptophyta</taxon>
        <taxon>Embryophyta</taxon>
        <taxon>Tracheophyta</taxon>
        <taxon>Spermatophyta</taxon>
        <taxon>Magnoliopsida</taxon>
        <taxon>eudicotyledons</taxon>
        <taxon>Gunneridae</taxon>
        <taxon>Pentapetalae</taxon>
        <taxon>rosids</taxon>
        <taxon>malvids</taxon>
        <taxon>Malvales</taxon>
        <taxon>Malvaceae</taxon>
        <taxon>Malvoideae</taxon>
        <taxon>Gossypium</taxon>
    </lineage>
</organism>
<accession>A0A9D3ZK47</accession>
<dbReference type="PROSITE" id="PS51277">
    <property type="entry name" value="BURP"/>
    <property type="match status" value="1"/>
</dbReference>
<evidence type="ECO:0000313" key="3">
    <source>
        <dbReference type="Proteomes" id="UP000828251"/>
    </source>
</evidence>
<dbReference type="OrthoDB" id="990066at2759"/>
<keyword evidence="3" id="KW-1185">Reference proteome</keyword>
<dbReference type="PANTHER" id="PTHR31236">
    <property type="entry name" value="BURP DOMAIN PROTEIN USPL1-LIKE"/>
    <property type="match status" value="1"/>
</dbReference>
<dbReference type="AlphaFoldDB" id="A0A9D3ZK47"/>